<gene>
    <name evidence="1" type="ORF">SCLCIDRAFT_169546</name>
</gene>
<proteinExistence type="predicted"/>
<name>A0A0C3ERP1_9AGAM</name>
<dbReference type="EMBL" id="KN822004">
    <property type="protein sequence ID" value="KIM70789.1"/>
    <property type="molecule type" value="Genomic_DNA"/>
</dbReference>
<reference evidence="1 2" key="1">
    <citation type="submission" date="2014-04" db="EMBL/GenBank/DDBJ databases">
        <authorList>
            <consortium name="DOE Joint Genome Institute"/>
            <person name="Kuo A."/>
            <person name="Kohler A."/>
            <person name="Nagy L.G."/>
            <person name="Floudas D."/>
            <person name="Copeland A."/>
            <person name="Barry K.W."/>
            <person name="Cichocki N."/>
            <person name="Veneault-Fourrey C."/>
            <person name="LaButti K."/>
            <person name="Lindquist E.A."/>
            <person name="Lipzen A."/>
            <person name="Lundell T."/>
            <person name="Morin E."/>
            <person name="Murat C."/>
            <person name="Sun H."/>
            <person name="Tunlid A."/>
            <person name="Henrissat B."/>
            <person name="Grigoriev I.V."/>
            <person name="Hibbett D.S."/>
            <person name="Martin F."/>
            <person name="Nordberg H.P."/>
            <person name="Cantor M.N."/>
            <person name="Hua S.X."/>
        </authorList>
    </citation>
    <scope>NUCLEOTIDE SEQUENCE [LARGE SCALE GENOMIC DNA]</scope>
    <source>
        <strain evidence="1 2">Foug A</strain>
    </source>
</reference>
<dbReference type="AlphaFoldDB" id="A0A0C3ERP1"/>
<evidence type="ECO:0000313" key="2">
    <source>
        <dbReference type="Proteomes" id="UP000053989"/>
    </source>
</evidence>
<evidence type="ECO:0000313" key="1">
    <source>
        <dbReference type="EMBL" id="KIM70789.1"/>
    </source>
</evidence>
<sequence length="66" mass="7224">MIKLTSHAARKSEAMASIVQCKAALISSISAETLSKIERKLHAAVSSTEGFECGLEDQLESTFRRR</sequence>
<protein>
    <submittedName>
        <fullName evidence="1">Uncharacterized protein</fullName>
    </submittedName>
</protein>
<dbReference type="HOGENOM" id="CLU_2832642_0_0_1"/>
<organism evidence="1 2">
    <name type="scientific">Scleroderma citrinum Foug A</name>
    <dbReference type="NCBI Taxonomy" id="1036808"/>
    <lineage>
        <taxon>Eukaryota</taxon>
        <taxon>Fungi</taxon>
        <taxon>Dikarya</taxon>
        <taxon>Basidiomycota</taxon>
        <taxon>Agaricomycotina</taxon>
        <taxon>Agaricomycetes</taxon>
        <taxon>Agaricomycetidae</taxon>
        <taxon>Boletales</taxon>
        <taxon>Sclerodermatineae</taxon>
        <taxon>Sclerodermataceae</taxon>
        <taxon>Scleroderma</taxon>
    </lineage>
</organism>
<dbReference type="InParanoid" id="A0A0C3ERP1"/>
<dbReference type="Proteomes" id="UP000053989">
    <property type="component" value="Unassembled WGS sequence"/>
</dbReference>
<keyword evidence="2" id="KW-1185">Reference proteome</keyword>
<accession>A0A0C3ERP1</accession>
<reference evidence="2" key="2">
    <citation type="submission" date="2015-01" db="EMBL/GenBank/DDBJ databases">
        <title>Evolutionary Origins and Diversification of the Mycorrhizal Mutualists.</title>
        <authorList>
            <consortium name="DOE Joint Genome Institute"/>
            <consortium name="Mycorrhizal Genomics Consortium"/>
            <person name="Kohler A."/>
            <person name="Kuo A."/>
            <person name="Nagy L.G."/>
            <person name="Floudas D."/>
            <person name="Copeland A."/>
            <person name="Barry K.W."/>
            <person name="Cichocki N."/>
            <person name="Veneault-Fourrey C."/>
            <person name="LaButti K."/>
            <person name="Lindquist E.A."/>
            <person name="Lipzen A."/>
            <person name="Lundell T."/>
            <person name="Morin E."/>
            <person name="Murat C."/>
            <person name="Riley R."/>
            <person name="Ohm R."/>
            <person name="Sun H."/>
            <person name="Tunlid A."/>
            <person name="Henrissat B."/>
            <person name="Grigoriev I.V."/>
            <person name="Hibbett D.S."/>
            <person name="Martin F."/>
        </authorList>
    </citation>
    <scope>NUCLEOTIDE SEQUENCE [LARGE SCALE GENOMIC DNA]</scope>
    <source>
        <strain evidence="2">Foug A</strain>
    </source>
</reference>